<name>A0ABS8BY72_9RHOB</name>
<feature type="transmembrane region" description="Helical" evidence="1">
    <location>
        <begin position="146"/>
        <end position="161"/>
    </location>
</feature>
<keyword evidence="4" id="KW-0808">Transferase</keyword>
<organism evidence="4 5">
    <name type="scientific">Loktanella gaetbuli</name>
    <dbReference type="NCBI Taxonomy" id="2881335"/>
    <lineage>
        <taxon>Bacteria</taxon>
        <taxon>Pseudomonadati</taxon>
        <taxon>Pseudomonadota</taxon>
        <taxon>Alphaproteobacteria</taxon>
        <taxon>Rhodobacterales</taxon>
        <taxon>Roseobacteraceae</taxon>
        <taxon>Loktanella</taxon>
    </lineage>
</organism>
<protein>
    <submittedName>
        <fullName evidence="4">Acyltransferase</fullName>
    </submittedName>
</protein>
<reference evidence="4" key="1">
    <citation type="submission" date="2021-10" db="EMBL/GenBank/DDBJ databases">
        <title>Loktanella gaetbuli sp. nov., isolated from a tidal flat.</title>
        <authorList>
            <person name="Park S."/>
            <person name="Yoon J.-H."/>
        </authorList>
    </citation>
    <scope>NUCLEOTIDE SEQUENCE</scope>
    <source>
        <strain evidence="4">TSTF-M6</strain>
    </source>
</reference>
<comment type="caution">
    <text evidence="4">The sequence shown here is derived from an EMBL/GenBank/DDBJ whole genome shotgun (WGS) entry which is preliminary data.</text>
</comment>
<keyword evidence="1" id="KW-1133">Transmembrane helix</keyword>
<evidence type="ECO:0000256" key="1">
    <source>
        <dbReference type="SAM" id="Phobius"/>
    </source>
</evidence>
<evidence type="ECO:0000259" key="3">
    <source>
        <dbReference type="Pfam" id="PF19040"/>
    </source>
</evidence>
<accession>A0ABS8BY72</accession>
<dbReference type="PANTHER" id="PTHR23028:SF53">
    <property type="entry name" value="ACYL_TRANSF_3 DOMAIN-CONTAINING PROTEIN"/>
    <property type="match status" value="1"/>
</dbReference>
<feature type="transmembrane region" description="Helical" evidence="1">
    <location>
        <begin position="191"/>
        <end position="214"/>
    </location>
</feature>
<evidence type="ECO:0000259" key="2">
    <source>
        <dbReference type="Pfam" id="PF01757"/>
    </source>
</evidence>
<keyword evidence="1" id="KW-0812">Transmembrane</keyword>
<dbReference type="InterPro" id="IPR050879">
    <property type="entry name" value="Acyltransferase_3"/>
</dbReference>
<feature type="transmembrane region" description="Helical" evidence="1">
    <location>
        <begin position="221"/>
        <end position="241"/>
    </location>
</feature>
<dbReference type="Proteomes" id="UP001138961">
    <property type="component" value="Unassembled WGS sequence"/>
</dbReference>
<sequence length="668" mass="73360">MNFTGYRRDIDGLRTLAVVPVVLGHAGLGLFAGGFVGVDVFFVISGFLITGILVRELEQGRFSLIDFYERRARRILPALFVVLLACIVVFWFVLSPVHFQDLGKSGVATLLFASNVFFWRRGSDYFSADVETQPLLHTWSLAVEEQFYIVFPVLLWLIAAWRRTSRTLLIAGLSLASFALAVWMVPRHPVAAFYLTPTRVWELGLGALLALGAFPALRHRLLAELVAAAGLVAIAWAVFTLDKTDPFPGLNALAPCLGAVAIIWAGQSQITLTGRLLSTRGMVGIGLMSYSLYLVHWPVLVAARILTSARGNLDPATIVICLMLSLALAWASWRFVERPFRTHKGGTRFGRRAIFALSGAGGAALLGLFALLIMTQGVPQRLPSGLAAEYIRVTTAPSRIKTCGIAEIGVPGCRLGSDADRAEGRLILWGDSHARVAADGLDDWMAEHRLIGVSFYKPGCLPLLGVQRTRASGPDPCQAHNRQVIDWITSQGPVDTIVLHARWILAGADTASDDRQSQFRKLYRVSDSMPQAATSEQLLREGLMQTMVRLRPLARRIVIIGQMPDIGFNVPKRTAEAAILRQSVPVGPDIATYDQTTQTTHAILRDVAQFHNGFFVSPRLLLCADHCAIRQNGAFLYQDDNHLSVLGSRLILPQLLDMVNELSLYPQR</sequence>
<dbReference type="Pfam" id="PF01757">
    <property type="entry name" value="Acyl_transf_3"/>
    <property type="match status" value="1"/>
</dbReference>
<dbReference type="InterPro" id="IPR002656">
    <property type="entry name" value="Acyl_transf_3_dom"/>
</dbReference>
<dbReference type="EMBL" id="JAJATZ010000010">
    <property type="protein sequence ID" value="MCB5200693.1"/>
    <property type="molecule type" value="Genomic_DNA"/>
</dbReference>
<gene>
    <name evidence="4" type="ORF">LGQ03_15760</name>
</gene>
<feature type="transmembrane region" description="Helical" evidence="1">
    <location>
        <begin position="75"/>
        <end position="94"/>
    </location>
</feature>
<feature type="transmembrane region" description="Helical" evidence="1">
    <location>
        <begin position="30"/>
        <end position="54"/>
    </location>
</feature>
<keyword evidence="1" id="KW-0472">Membrane</keyword>
<dbReference type="Pfam" id="PF19040">
    <property type="entry name" value="SGNH"/>
    <property type="match status" value="1"/>
</dbReference>
<feature type="transmembrane region" description="Helical" evidence="1">
    <location>
        <begin position="168"/>
        <end position="185"/>
    </location>
</feature>
<keyword evidence="4" id="KW-0012">Acyltransferase</keyword>
<dbReference type="GO" id="GO:0016746">
    <property type="term" value="F:acyltransferase activity"/>
    <property type="evidence" value="ECO:0007669"/>
    <property type="project" value="UniProtKB-KW"/>
</dbReference>
<proteinExistence type="predicted"/>
<keyword evidence="5" id="KW-1185">Reference proteome</keyword>
<dbReference type="RefSeq" id="WP_226749168.1">
    <property type="nucleotide sequence ID" value="NZ_JAJATZ010000010.1"/>
</dbReference>
<feature type="domain" description="Acyltransferase 3" evidence="2">
    <location>
        <begin position="9"/>
        <end position="333"/>
    </location>
</feature>
<evidence type="ECO:0000313" key="4">
    <source>
        <dbReference type="EMBL" id="MCB5200693.1"/>
    </source>
</evidence>
<feature type="domain" description="SGNH" evidence="3">
    <location>
        <begin position="411"/>
        <end position="655"/>
    </location>
</feature>
<feature type="transmembrane region" description="Helical" evidence="1">
    <location>
        <begin position="315"/>
        <end position="333"/>
    </location>
</feature>
<dbReference type="PANTHER" id="PTHR23028">
    <property type="entry name" value="ACETYLTRANSFERASE"/>
    <property type="match status" value="1"/>
</dbReference>
<dbReference type="InterPro" id="IPR043968">
    <property type="entry name" value="SGNH"/>
</dbReference>
<feature type="transmembrane region" description="Helical" evidence="1">
    <location>
        <begin position="354"/>
        <end position="374"/>
    </location>
</feature>
<feature type="transmembrane region" description="Helical" evidence="1">
    <location>
        <begin position="277"/>
        <end position="295"/>
    </location>
</feature>
<evidence type="ECO:0000313" key="5">
    <source>
        <dbReference type="Proteomes" id="UP001138961"/>
    </source>
</evidence>
<feature type="transmembrane region" description="Helical" evidence="1">
    <location>
        <begin position="247"/>
        <end position="265"/>
    </location>
</feature>